<proteinExistence type="predicted"/>
<reference evidence="4" key="2">
    <citation type="submission" date="2024-06" db="EMBL/GenBank/DDBJ databases">
        <authorList>
            <person name="Deng Y."/>
        </authorList>
    </citation>
    <scope>NUCLEOTIDE SEQUENCE</scope>
    <source>
        <strain evidence="4">TCYB15</strain>
    </source>
</reference>
<dbReference type="SUPFAM" id="SSF55174">
    <property type="entry name" value="Alpha-L RNA-binding motif"/>
    <property type="match status" value="1"/>
</dbReference>
<accession>A0AAU8C160</accession>
<dbReference type="InterPro" id="IPR002942">
    <property type="entry name" value="S4_RNA-bd"/>
</dbReference>
<dbReference type="CDD" id="cd00165">
    <property type="entry name" value="S4"/>
    <property type="match status" value="1"/>
</dbReference>
<dbReference type="Pfam" id="PF01479">
    <property type="entry name" value="S4"/>
    <property type="match status" value="1"/>
</dbReference>
<dbReference type="InterPro" id="IPR036986">
    <property type="entry name" value="S4_RNA-bd_sf"/>
</dbReference>
<feature type="region of interest" description="Disordered" evidence="2">
    <location>
        <begin position="75"/>
        <end position="128"/>
    </location>
</feature>
<dbReference type="EMBL" id="CP159193">
    <property type="protein sequence ID" value="XCF09766.1"/>
    <property type="molecule type" value="Genomic_DNA"/>
</dbReference>
<dbReference type="RefSeq" id="WP_005849182.1">
    <property type="nucleotide sequence ID" value="NZ_CP159193.1"/>
</dbReference>
<dbReference type="PROSITE" id="PS50889">
    <property type="entry name" value="S4"/>
    <property type="match status" value="1"/>
</dbReference>
<keyword evidence="1" id="KW-0694">RNA-binding</keyword>
<sequence>MSEAPTKLRLDKWLWHARFYKTRSLAAARVQAGAVRVNGSVAQKRATLVVVGDVLTFAMGDDVRVIQIEGIGTRRGPAPEAQTLYTDLSPPVPRSEKKQPENPAFEGKGRPSKRDRRVLDLSRARHLE</sequence>
<feature type="compositionally biased region" description="Basic and acidic residues" evidence="2">
    <location>
        <begin position="117"/>
        <end position="128"/>
    </location>
</feature>
<dbReference type="AlphaFoldDB" id="A0AAU8C160"/>
<organism evidence="4">
    <name type="scientific">Sulfitobacter sp. TCYB15</name>
    <dbReference type="NCBI Taxonomy" id="3229275"/>
    <lineage>
        <taxon>Bacteria</taxon>
        <taxon>Pseudomonadati</taxon>
        <taxon>Pseudomonadota</taxon>
        <taxon>Alphaproteobacteria</taxon>
        <taxon>Rhodobacterales</taxon>
        <taxon>Roseobacteraceae</taxon>
        <taxon>Sulfitobacter</taxon>
    </lineage>
</organism>
<protein>
    <submittedName>
        <fullName evidence="4">RNA-binding S4 domain-containing protein</fullName>
    </submittedName>
</protein>
<dbReference type="KEGG" id="suly:ABM428_11805"/>
<gene>
    <name evidence="4" type="ORF">ABM428_11805</name>
</gene>
<dbReference type="GO" id="GO:0003723">
    <property type="term" value="F:RNA binding"/>
    <property type="evidence" value="ECO:0007669"/>
    <property type="project" value="UniProtKB-KW"/>
</dbReference>
<evidence type="ECO:0000256" key="2">
    <source>
        <dbReference type="SAM" id="MobiDB-lite"/>
    </source>
</evidence>
<name>A0AAU8C160_9RHOB</name>
<dbReference type="Gene3D" id="3.10.290.10">
    <property type="entry name" value="RNA-binding S4 domain"/>
    <property type="match status" value="1"/>
</dbReference>
<dbReference type="SMART" id="SM00363">
    <property type="entry name" value="S4"/>
    <property type="match status" value="1"/>
</dbReference>
<evidence type="ECO:0000313" key="4">
    <source>
        <dbReference type="EMBL" id="XCF09766.1"/>
    </source>
</evidence>
<dbReference type="GeneID" id="94019600"/>
<evidence type="ECO:0000256" key="1">
    <source>
        <dbReference type="PROSITE-ProRule" id="PRU00182"/>
    </source>
</evidence>
<feature type="domain" description="RNA-binding S4" evidence="3">
    <location>
        <begin position="8"/>
        <end position="71"/>
    </location>
</feature>
<reference evidence="4" key="1">
    <citation type="journal article" date="2020" name="Int. J. Syst. Evol. Microbiol.">
        <title>Notification of changes in taxonomic opinion previously published outside the IJSEM.</title>
        <authorList>
            <person name="Oren A."/>
            <person name="Garrity G."/>
        </authorList>
    </citation>
    <scope>NUCLEOTIDE SEQUENCE</scope>
    <source>
        <strain evidence="4">TCYB15</strain>
    </source>
</reference>
<evidence type="ECO:0000259" key="3">
    <source>
        <dbReference type="SMART" id="SM00363"/>
    </source>
</evidence>